<dbReference type="GO" id="GO:0052621">
    <property type="term" value="F:diguanylate cyclase activity"/>
    <property type="evidence" value="ECO:0007669"/>
    <property type="project" value="TreeGrafter"/>
</dbReference>
<organism evidence="3 4">
    <name type="scientific">Oxynema aestuarii AP17</name>
    <dbReference type="NCBI Taxonomy" id="2064643"/>
    <lineage>
        <taxon>Bacteria</taxon>
        <taxon>Bacillati</taxon>
        <taxon>Cyanobacteriota</taxon>
        <taxon>Cyanophyceae</taxon>
        <taxon>Oscillatoriophycideae</taxon>
        <taxon>Oscillatoriales</taxon>
        <taxon>Oscillatoriaceae</taxon>
        <taxon>Oxynema</taxon>
        <taxon>Oxynema aestuarii</taxon>
    </lineage>
</organism>
<gene>
    <name evidence="3" type="ORF">HCG48_01005</name>
</gene>
<proteinExistence type="predicted"/>
<dbReference type="GO" id="GO:0043709">
    <property type="term" value="P:cell adhesion involved in single-species biofilm formation"/>
    <property type="evidence" value="ECO:0007669"/>
    <property type="project" value="TreeGrafter"/>
</dbReference>
<keyword evidence="1" id="KW-0175">Coiled coil</keyword>
<dbReference type="AlphaFoldDB" id="A0A6H1TTR8"/>
<dbReference type="InterPro" id="IPR050469">
    <property type="entry name" value="Diguanylate_Cyclase"/>
</dbReference>
<feature type="domain" description="GGDEF" evidence="2">
    <location>
        <begin position="214"/>
        <end position="351"/>
    </location>
</feature>
<evidence type="ECO:0000259" key="2">
    <source>
        <dbReference type="PROSITE" id="PS50887"/>
    </source>
</evidence>
<evidence type="ECO:0000313" key="4">
    <source>
        <dbReference type="Proteomes" id="UP000500857"/>
    </source>
</evidence>
<dbReference type="SMART" id="SM00267">
    <property type="entry name" value="GGDEF"/>
    <property type="match status" value="1"/>
</dbReference>
<dbReference type="InterPro" id="IPR043128">
    <property type="entry name" value="Rev_trsase/Diguanyl_cyclase"/>
</dbReference>
<dbReference type="Gene3D" id="3.30.70.270">
    <property type="match status" value="1"/>
</dbReference>
<protein>
    <submittedName>
        <fullName evidence="3">Diguanylate cyclase</fullName>
    </submittedName>
</protein>
<dbReference type="Pfam" id="PF00990">
    <property type="entry name" value="GGDEF"/>
    <property type="match status" value="1"/>
</dbReference>
<dbReference type="Proteomes" id="UP000500857">
    <property type="component" value="Chromosome"/>
</dbReference>
<dbReference type="RefSeq" id="WP_168567497.1">
    <property type="nucleotide sequence ID" value="NZ_CP051167.1"/>
</dbReference>
<dbReference type="PANTHER" id="PTHR45138:SF9">
    <property type="entry name" value="DIGUANYLATE CYCLASE DGCM-RELATED"/>
    <property type="match status" value="1"/>
</dbReference>
<dbReference type="CDD" id="cd01949">
    <property type="entry name" value="GGDEF"/>
    <property type="match status" value="1"/>
</dbReference>
<dbReference type="FunFam" id="3.30.70.270:FF:000001">
    <property type="entry name" value="Diguanylate cyclase domain protein"/>
    <property type="match status" value="1"/>
</dbReference>
<dbReference type="NCBIfam" id="TIGR00254">
    <property type="entry name" value="GGDEF"/>
    <property type="match status" value="1"/>
</dbReference>
<dbReference type="SUPFAM" id="SSF55073">
    <property type="entry name" value="Nucleotide cyclase"/>
    <property type="match status" value="1"/>
</dbReference>
<evidence type="ECO:0000256" key="1">
    <source>
        <dbReference type="SAM" id="Coils"/>
    </source>
</evidence>
<dbReference type="InterPro" id="IPR029787">
    <property type="entry name" value="Nucleotide_cyclase"/>
</dbReference>
<dbReference type="PROSITE" id="PS50887">
    <property type="entry name" value="GGDEF"/>
    <property type="match status" value="1"/>
</dbReference>
<accession>A0A6H1TTR8</accession>
<dbReference type="InterPro" id="IPR000160">
    <property type="entry name" value="GGDEF_dom"/>
</dbReference>
<sequence>MLSLSTPDLSRASFSRFRTPTFHLESTVRELSLYQFQVESHRLGKEIAEAFDRNPLLPGVVLLDNGQFEGMISRRRFFEHLSRPYGLELFFKRPVKSLYRFAHSDVLCLPSSMTIVMAAQAVLHRSPHLLYEPLVVEMAANDYRLIDVHQLLLAHAQIHQLATELLNNLYQQLETANRELKRQASLDGLTQLANRRKFDEYLQQEWWRMARERQPLALILCDIDWFKSYNDTYGHQAGDCCLQTVAQTLRHGVRRSTDLMARYGGEEFAAILPNTDLDGAFAVAQQLRSRVKALDITHGGCVPPGVVTLSVGVASQVPSSASSPEDLIAAADGALYRAKERGRDRVVVCDTCYDLARDA</sequence>
<evidence type="ECO:0000313" key="3">
    <source>
        <dbReference type="EMBL" id="QIZ69340.1"/>
    </source>
</evidence>
<feature type="coiled-coil region" evidence="1">
    <location>
        <begin position="159"/>
        <end position="186"/>
    </location>
</feature>
<dbReference type="KEGG" id="oxy:HCG48_01005"/>
<dbReference type="PANTHER" id="PTHR45138">
    <property type="entry name" value="REGULATORY COMPONENTS OF SENSORY TRANSDUCTION SYSTEM"/>
    <property type="match status" value="1"/>
</dbReference>
<reference evidence="3 4" key="1">
    <citation type="submission" date="2020-04" db="EMBL/GenBank/DDBJ databases">
        <authorList>
            <person name="Basu S."/>
            <person name="Maruthanayagam V."/>
            <person name="Chakraborty S."/>
            <person name="Pramanik A."/>
            <person name="Mukherjee J."/>
            <person name="Brink B."/>
        </authorList>
    </citation>
    <scope>NUCLEOTIDE SEQUENCE [LARGE SCALE GENOMIC DNA]</scope>
    <source>
        <strain evidence="3 4">AP17</strain>
    </source>
</reference>
<name>A0A6H1TTR8_9CYAN</name>
<keyword evidence="4" id="KW-1185">Reference proteome</keyword>
<dbReference type="GO" id="GO:1902201">
    <property type="term" value="P:negative regulation of bacterial-type flagellum-dependent cell motility"/>
    <property type="evidence" value="ECO:0007669"/>
    <property type="project" value="TreeGrafter"/>
</dbReference>
<dbReference type="GO" id="GO:0005886">
    <property type="term" value="C:plasma membrane"/>
    <property type="evidence" value="ECO:0007669"/>
    <property type="project" value="TreeGrafter"/>
</dbReference>
<dbReference type="EMBL" id="CP051167">
    <property type="protein sequence ID" value="QIZ69340.1"/>
    <property type="molecule type" value="Genomic_DNA"/>
</dbReference>